<keyword evidence="1" id="KW-0175">Coiled coil</keyword>
<dbReference type="Gene3D" id="2.40.50.100">
    <property type="match status" value="1"/>
</dbReference>
<feature type="coiled-coil region" evidence="1">
    <location>
        <begin position="142"/>
        <end position="176"/>
    </location>
</feature>
<dbReference type="PANTHER" id="PTHR30469">
    <property type="entry name" value="MULTIDRUG RESISTANCE PROTEIN MDTA"/>
    <property type="match status" value="1"/>
</dbReference>
<evidence type="ECO:0000313" key="3">
    <source>
        <dbReference type="Proteomes" id="UP000595197"/>
    </source>
</evidence>
<gene>
    <name evidence="2" type="ORF">IGS68_29975</name>
</gene>
<dbReference type="Proteomes" id="UP000595197">
    <property type="component" value="Plasmid pTT6-1"/>
</dbReference>
<evidence type="ECO:0000313" key="2">
    <source>
        <dbReference type="EMBL" id="QQP92697.1"/>
    </source>
</evidence>
<name>A0ABX7BES2_9PROT</name>
<dbReference type="PANTHER" id="PTHR30469:SF15">
    <property type="entry name" value="HLYD FAMILY OF SECRETION PROTEINS"/>
    <property type="match status" value="1"/>
</dbReference>
<accession>A0ABX7BES2</accession>
<dbReference type="RefSeq" id="WP_201081809.1">
    <property type="nucleotide sequence ID" value="NZ_CP067421.1"/>
</dbReference>
<sequence>MTIRTRLLTAVGVTAGLLLAGFTLSGRQEAPQVRPAVADRIVPVARGLVDVDGGLVQIAAERDGVVRAVLAEEGETVRQGQPLAAMDDRAAGIQIGIAEAQLAERQAAVEAQAVQVDRARRERDRLATLARTDAASRKSLDEAETEARLAAAELALRRAEKATAEANVRSARYEREVRTITAPADGAIVRRLVRPGDGVSTLNVTPLFWFAPGTAAIVRAEADETVAPLLRVGQAAEIALETSQSETIARGRVLRIGKAYGPRRVTTYEPRDRADMRVLEVTVGFDGEPPQVPLGQRVLVRFLPDPPA</sequence>
<reference evidence="2" key="1">
    <citation type="submission" date="2021-02" db="EMBL/GenBank/DDBJ databases">
        <title>Skermanella TT6 skin isolate.</title>
        <authorList>
            <person name="Lee K."/>
            <person name="Ganzorig M."/>
        </authorList>
    </citation>
    <scope>NUCLEOTIDE SEQUENCE</scope>
    <source>
        <strain evidence="2">TT6</strain>
    </source>
</reference>
<evidence type="ECO:0000256" key="1">
    <source>
        <dbReference type="SAM" id="Coils"/>
    </source>
</evidence>
<keyword evidence="2" id="KW-0614">Plasmid</keyword>
<dbReference type="SUPFAM" id="SSF111369">
    <property type="entry name" value="HlyD-like secretion proteins"/>
    <property type="match status" value="1"/>
</dbReference>
<proteinExistence type="predicted"/>
<dbReference type="EMBL" id="CP067421">
    <property type="protein sequence ID" value="QQP92697.1"/>
    <property type="molecule type" value="Genomic_DNA"/>
</dbReference>
<keyword evidence="3" id="KW-1185">Reference proteome</keyword>
<geneLocation type="plasmid" evidence="2 3">
    <name>pTT6-1</name>
</geneLocation>
<protein>
    <submittedName>
        <fullName evidence="2">HlyD family efflux transporter periplasmic adaptor subunit</fullName>
    </submittedName>
</protein>
<dbReference type="Gene3D" id="1.10.287.470">
    <property type="entry name" value="Helix hairpin bin"/>
    <property type="match status" value="1"/>
</dbReference>
<organism evidence="2 3">
    <name type="scientific">Skermanella cutis</name>
    <dbReference type="NCBI Taxonomy" id="2775420"/>
    <lineage>
        <taxon>Bacteria</taxon>
        <taxon>Pseudomonadati</taxon>
        <taxon>Pseudomonadota</taxon>
        <taxon>Alphaproteobacteria</taxon>
        <taxon>Rhodospirillales</taxon>
        <taxon>Azospirillaceae</taxon>
        <taxon>Skermanella</taxon>
    </lineage>
</organism>